<name>A0A256ADT2_9FLAO</name>
<accession>A0A256ADT2</accession>
<reference evidence="1 2" key="1">
    <citation type="submission" date="2017-07" db="EMBL/GenBank/DDBJ databases">
        <title>Flavobacterium cyanobacteriorum sp. nov., isolated from cyanobacterial aggregates in a eutrophic lake.</title>
        <authorList>
            <person name="Cai H."/>
        </authorList>
    </citation>
    <scope>NUCLEOTIDE SEQUENCE [LARGE SCALE GENOMIC DNA]</scope>
    <source>
        <strain evidence="1 2">TH167</strain>
    </source>
</reference>
<sequence length="78" mass="8858">MAKQEKNRKVSVAAVRRANESLVKQSRSLRFSSENQAAGSVVIKTTYSGRQYEINLSPSDIKNAYEQSIKAQFLKHER</sequence>
<dbReference type="RefSeq" id="WP_094484773.1">
    <property type="nucleotide sequence ID" value="NZ_NOXX01000017.1"/>
</dbReference>
<organism evidence="1 2">
    <name type="scientific">Flavobacterium aurantiibacter</name>
    <dbReference type="NCBI Taxonomy" id="2023067"/>
    <lineage>
        <taxon>Bacteria</taxon>
        <taxon>Pseudomonadati</taxon>
        <taxon>Bacteroidota</taxon>
        <taxon>Flavobacteriia</taxon>
        <taxon>Flavobacteriales</taxon>
        <taxon>Flavobacteriaceae</taxon>
        <taxon>Flavobacterium</taxon>
    </lineage>
</organism>
<comment type="caution">
    <text evidence="1">The sequence shown here is derived from an EMBL/GenBank/DDBJ whole genome shotgun (WGS) entry which is preliminary data.</text>
</comment>
<dbReference type="Proteomes" id="UP000216035">
    <property type="component" value="Unassembled WGS sequence"/>
</dbReference>
<evidence type="ECO:0000313" key="1">
    <source>
        <dbReference type="EMBL" id="OYQ51828.1"/>
    </source>
</evidence>
<evidence type="ECO:0000313" key="2">
    <source>
        <dbReference type="Proteomes" id="UP000216035"/>
    </source>
</evidence>
<dbReference type="EMBL" id="NOXX01000017">
    <property type="protein sequence ID" value="OYQ51828.1"/>
    <property type="molecule type" value="Genomic_DNA"/>
</dbReference>
<dbReference type="AlphaFoldDB" id="A0A256ADT2"/>
<gene>
    <name evidence="1" type="ORF">CHX27_00140</name>
</gene>
<protein>
    <submittedName>
        <fullName evidence="1">Uncharacterized protein</fullName>
    </submittedName>
</protein>
<proteinExistence type="predicted"/>
<keyword evidence="2" id="KW-1185">Reference proteome</keyword>